<dbReference type="Proteomes" id="UP001163835">
    <property type="component" value="Unassembled WGS sequence"/>
</dbReference>
<protein>
    <submittedName>
        <fullName evidence="1">Uncharacterized protein</fullName>
    </submittedName>
</protein>
<sequence>MLFRPLYPILGLLAAVQAAPLDIDGFIRPVQALKHLNLTWTHAPPTMPFLIFVRFSPSPAGRSIDVPEGVIDRLVAHFRSILPVSREQIGFLAGSVWTHPGIQEPFHFEWYEVATPGGGWHQAHLD</sequence>
<organism evidence="1 2">
    <name type="scientific">Lentinula aff. lateritia</name>
    <dbReference type="NCBI Taxonomy" id="2804960"/>
    <lineage>
        <taxon>Eukaryota</taxon>
        <taxon>Fungi</taxon>
        <taxon>Dikarya</taxon>
        <taxon>Basidiomycota</taxon>
        <taxon>Agaricomycotina</taxon>
        <taxon>Agaricomycetes</taxon>
        <taxon>Agaricomycetidae</taxon>
        <taxon>Agaricales</taxon>
        <taxon>Marasmiineae</taxon>
        <taxon>Omphalotaceae</taxon>
        <taxon>Lentinula</taxon>
    </lineage>
</organism>
<gene>
    <name evidence="1" type="ORF">F5876DRAFT_78983</name>
</gene>
<keyword evidence="2" id="KW-1185">Reference proteome</keyword>
<proteinExistence type="predicted"/>
<comment type="caution">
    <text evidence="1">The sequence shown here is derived from an EMBL/GenBank/DDBJ whole genome shotgun (WGS) entry which is preliminary data.</text>
</comment>
<accession>A0ACC1TU82</accession>
<name>A0ACC1TU82_9AGAR</name>
<reference evidence="1" key="1">
    <citation type="submission" date="2022-09" db="EMBL/GenBank/DDBJ databases">
        <title>A Global Phylogenomic Analysis of the Shiitake Genus Lentinula.</title>
        <authorList>
            <consortium name="DOE Joint Genome Institute"/>
            <person name="Sierra-Patev S."/>
            <person name="Min B."/>
            <person name="Naranjo-Ortiz M."/>
            <person name="Looney B."/>
            <person name="Konkel Z."/>
            <person name="Slot J.C."/>
            <person name="Sakamoto Y."/>
            <person name="Steenwyk J.L."/>
            <person name="Rokas A."/>
            <person name="Carro J."/>
            <person name="Camarero S."/>
            <person name="Ferreira P."/>
            <person name="Molpeceres G."/>
            <person name="Ruiz-Duenas F.J."/>
            <person name="Serrano A."/>
            <person name="Henrissat B."/>
            <person name="Drula E."/>
            <person name="Hughes K.W."/>
            <person name="Mata J.L."/>
            <person name="Ishikawa N.K."/>
            <person name="Vargas-Isla R."/>
            <person name="Ushijima S."/>
            <person name="Smith C.A."/>
            <person name="Ahrendt S."/>
            <person name="Andreopoulos W."/>
            <person name="He G."/>
            <person name="Labutti K."/>
            <person name="Lipzen A."/>
            <person name="Ng V."/>
            <person name="Riley R."/>
            <person name="Sandor L."/>
            <person name="Barry K."/>
            <person name="Martinez A.T."/>
            <person name="Xiao Y."/>
            <person name="Gibbons J.G."/>
            <person name="Terashima K."/>
            <person name="Grigoriev I.V."/>
            <person name="Hibbett D.S."/>
        </authorList>
    </citation>
    <scope>NUCLEOTIDE SEQUENCE</scope>
    <source>
        <strain evidence="1">TMI1499</strain>
    </source>
</reference>
<dbReference type="EMBL" id="MU795241">
    <property type="protein sequence ID" value="KAJ3808198.1"/>
    <property type="molecule type" value="Genomic_DNA"/>
</dbReference>
<evidence type="ECO:0000313" key="1">
    <source>
        <dbReference type="EMBL" id="KAJ3808198.1"/>
    </source>
</evidence>
<evidence type="ECO:0000313" key="2">
    <source>
        <dbReference type="Proteomes" id="UP001163835"/>
    </source>
</evidence>